<comment type="caution">
    <text evidence="1">The sequence shown here is derived from an EMBL/GenBank/DDBJ whole genome shotgun (WGS) entry which is preliminary data.</text>
</comment>
<name>A0AAD9K2D1_RIDPI</name>
<sequence length="126" mass="14667">MISAVGYLRNSVSCFATCRRYRLTMSPLILILFERRDNRIYNHKVANHEDILSELLCERTTRGRGKSGDALCKFASKGKCILQRRFKNLTYNEERGVLKSQCRVLNPVKFEFATIREQRHRAANVV</sequence>
<dbReference type="AlphaFoldDB" id="A0AAD9K2D1"/>
<gene>
    <name evidence="1" type="ORF">NP493_1453g00016</name>
</gene>
<reference evidence="1" key="1">
    <citation type="journal article" date="2023" name="Mol. Biol. Evol.">
        <title>Third-Generation Sequencing Reveals the Adaptive Role of the Epigenome in Three Deep-Sea Polychaetes.</title>
        <authorList>
            <person name="Perez M."/>
            <person name="Aroh O."/>
            <person name="Sun Y."/>
            <person name="Lan Y."/>
            <person name="Juniper S.K."/>
            <person name="Young C.R."/>
            <person name="Angers B."/>
            <person name="Qian P.Y."/>
        </authorList>
    </citation>
    <scope>NUCLEOTIDE SEQUENCE</scope>
    <source>
        <strain evidence="1">R07B-5</strain>
    </source>
</reference>
<keyword evidence="2" id="KW-1185">Reference proteome</keyword>
<dbReference type="EMBL" id="JAODUO010001452">
    <property type="protein sequence ID" value="KAK2163602.1"/>
    <property type="molecule type" value="Genomic_DNA"/>
</dbReference>
<organism evidence="1 2">
    <name type="scientific">Ridgeia piscesae</name>
    <name type="common">Tubeworm</name>
    <dbReference type="NCBI Taxonomy" id="27915"/>
    <lineage>
        <taxon>Eukaryota</taxon>
        <taxon>Metazoa</taxon>
        <taxon>Spiralia</taxon>
        <taxon>Lophotrochozoa</taxon>
        <taxon>Annelida</taxon>
        <taxon>Polychaeta</taxon>
        <taxon>Sedentaria</taxon>
        <taxon>Canalipalpata</taxon>
        <taxon>Sabellida</taxon>
        <taxon>Siboglinidae</taxon>
        <taxon>Ridgeia</taxon>
    </lineage>
</organism>
<protein>
    <submittedName>
        <fullName evidence="1">Uncharacterized protein</fullName>
    </submittedName>
</protein>
<evidence type="ECO:0000313" key="1">
    <source>
        <dbReference type="EMBL" id="KAK2163602.1"/>
    </source>
</evidence>
<evidence type="ECO:0000313" key="2">
    <source>
        <dbReference type="Proteomes" id="UP001209878"/>
    </source>
</evidence>
<accession>A0AAD9K2D1</accession>
<proteinExistence type="predicted"/>
<dbReference type="Proteomes" id="UP001209878">
    <property type="component" value="Unassembled WGS sequence"/>
</dbReference>